<dbReference type="PANTHER" id="PTHR14202">
    <property type="entry name" value="60 KDA RIBONUCLEOPROTEIN SSA/RO"/>
    <property type="match status" value="1"/>
</dbReference>
<dbReference type="PANTHER" id="PTHR14202:SF0">
    <property type="entry name" value="RNA-BINDING PROTEIN RO60"/>
    <property type="match status" value="1"/>
</dbReference>
<evidence type="ECO:0000313" key="9">
    <source>
        <dbReference type="Proteomes" id="UP001216674"/>
    </source>
</evidence>
<gene>
    <name evidence="8" type="ORF">P3W85_36610</name>
</gene>
<evidence type="ECO:0000256" key="1">
    <source>
        <dbReference type="ARBA" id="ARBA00004496"/>
    </source>
</evidence>
<organism evidence="8 9">
    <name type="scientific">Cupriavidus basilensis</name>
    <dbReference type="NCBI Taxonomy" id="68895"/>
    <lineage>
        <taxon>Bacteria</taxon>
        <taxon>Pseudomonadati</taxon>
        <taxon>Pseudomonadota</taxon>
        <taxon>Betaproteobacteria</taxon>
        <taxon>Burkholderiales</taxon>
        <taxon>Burkholderiaceae</taxon>
        <taxon>Cupriavidus</taxon>
    </lineage>
</organism>
<comment type="subcellular location">
    <subcellularLocation>
        <location evidence="1">Cytoplasm</location>
    </subcellularLocation>
</comment>
<comment type="caution">
    <text evidence="8">The sequence shown here is derived from an EMBL/GenBank/DDBJ whole genome shotgun (WGS) entry which is preliminary data.</text>
</comment>
<keyword evidence="6" id="KW-0687">Ribonucleoprotein</keyword>
<protein>
    <submittedName>
        <fullName evidence="8">RNA-binding protein</fullName>
    </submittedName>
</protein>
<evidence type="ECO:0000256" key="5">
    <source>
        <dbReference type="ARBA" id="ARBA00022884"/>
    </source>
</evidence>
<evidence type="ECO:0000256" key="3">
    <source>
        <dbReference type="ARBA" id="ARBA00022490"/>
    </source>
</evidence>
<comment type="similarity">
    <text evidence="2">Belongs to the Ro 60 kDa family.</text>
</comment>
<dbReference type="InterPro" id="IPR008858">
    <property type="entry name" value="TROVE_dom"/>
</dbReference>
<dbReference type="RefSeq" id="WP_276268376.1">
    <property type="nucleotide sequence ID" value="NZ_JARJLM010000589.1"/>
</dbReference>
<evidence type="ECO:0000256" key="4">
    <source>
        <dbReference type="ARBA" id="ARBA00022723"/>
    </source>
</evidence>
<proteinExistence type="inferred from homology"/>
<dbReference type="PROSITE" id="PS50988">
    <property type="entry name" value="TROVE"/>
    <property type="match status" value="1"/>
</dbReference>
<dbReference type="InterPro" id="IPR037214">
    <property type="entry name" value="TROVE_dom_sf"/>
</dbReference>
<dbReference type="InterPro" id="IPR036465">
    <property type="entry name" value="vWFA_dom_sf"/>
</dbReference>
<evidence type="ECO:0000259" key="7">
    <source>
        <dbReference type="PROSITE" id="PS50988"/>
    </source>
</evidence>
<reference evidence="8 9" key="1">
    <citation type="submission" date="2023-03" db="EMBL/GenBank/DDBJ databases">
        <title>Draft assemblies of triclosan tolerant bacteria isolated from returned activated sludge.</title>
        <authorList>
            <person name="Van Hamelsveld S."/>
        </authorList>
    </citation>
    <scope>NUCLEOTIDE SEQUENCE [LARGE SCALE GENOMIC DNA]</scope>
    <source>
        <strain evidence="8 9">GW210010_S58</strain>
    </source>
</reference>
<dbReference type="SUPFAM" id="SSF140864">
    <property type="entry name" value="TROVE domain-like"/>
    <property type="match status" value="1"/>
</dbReference>
<dbReference type="Gene3D" id="3.40.50.410">
    <property type="entry name" value="von Willebrand factor, type A domain"/>
    <property type="match status" value="1"/>
</dbReference>
<dbReference type="InterPro" id="IPR056800">
    <property type="entry name" value="vWA_Ro60"/>
</dbReference>
<dbReference type="EMBL" id="JARJLM010000589">
    <property type="protein sequence ID" value="MDF3838415.1"/>
    <property type="molecule type" value="Genomic_DNA"/>
</dbReference>
<evidence type="ECO:0000256" key="2">
    <source>
        <dbReference type="ARBA" id="ARBA00007814"/>
    </source>
</evidence>
<keyword evidence="5" id="KW-0694">RNA-binding</keyword>
<name>A0ABT6B0L3_9BURK</name>
<sequence length="520" mass="56088">MANTNLFQGLRGRFLPPADTINEAGGPAYALGREHSLAQYAATGCLNGTFYASAEVQLDAVLALCEDVDPAFIARTAVYCRERGYMKDMPALLVAALTLRGPEHLPAVFGRVVDNGKMLRNVVQILRSGAVGRKSLGTRPKRLVQQWLNGAGERALLAASVGTRPSLADVVKMVHPKPAEAWRAAFFAWLIGKPYDPAALPPITQAYEAYKQARAEGRQAPVPEVPFQMLASLDLDAQAWAEVARQGGWQMVRMNLNTFARHGVFALPGMAEDIAAKLRDPAAIARARVFPYQLLAACQAAGDELPAVVRDALQDALELALANVPQVEGRMVVCPDVSGSMHSPVTGYRAGASSAVRCVDAAALVAATFLRKQPDTVVVPFKEDVVTLKLNPRDTVMTNAQKMAAIGAGGTDCSAPLAWLNHRRVSAELVMLVSDNQSWMDARHGATQTLREWERFKSRNPKARLVCLDMQPYARSQAPERDDILNIGGFSDSVFQVVAAFAAGQLQAGHWVGEISAVTL</sequence>
<keyword evidence="4" id="KW-0479">Metal-binding</keyword>
<keyword evidence="3" id="KW-0963">Cytoplasm</keyword>
<dbReference type="SUPFAM" id="SSF53300">
    <property type="entry name" value="vWA-like"/>
    <property type="match status" value="1"/>
</dbReference>
<keyword evidence="9" id="KW-1185">Reference proteome</keyword>
<evidence type="ECO:0000313" key="8">
    <source>
        <dbReference type="EMBL" id="MDF3838415.1"/>
    </source>
</evidence>
<feature type="domain" description="TROVE" evidence="7">
    <location>
        <begin position="20"/>
        <end position="329"/>
    </location>
</feature>
<dbReference type="Proteomes" id="UP001216674">
    <property type="component" value="Unassembled WGS sequence"/>
</dbReference>
<evidence type="ECO:0000256" key="6">
    <source>
        <dbReference type="ARBA" id="ARBA00023274"/>
    </source>
</evidence>
<dbReference type="InterPro" id="IPR040322">
    <property type="entry name" value="TROVE2"/>
</dbReference>
<accession>A0ABT6B0L3</accession>
<dbReference type="Pfam" id="PF25045">
    <property type="entry name" value="vWA_Ro60"/>
    <property type="match status" value="1"/>
</dbReference>